<evidence type="ECO:0000256" key="5">
    <source>
        <dbReference type="ARBA" id="ARBA00023136"/>
    </source>
</evidence>
<evidence type="ECO:0000256" key="6">
    <source>
        <dbReference type="SAM" id="Phobius"/>
    </source>
</evidence>
<dbReference type="Proteomes" id="UP000193529">
    <property type="component" value="Unassembled WGS sequence"/>
</dbReference>
<comment type="caution">
    <text evidence="8">The sequence shown here is derived from an EMBL/GenBank/DDBJ whole genome shotgun (WGS) entry which is preliminary data.</text>
</comment>
<name>A0A1X1ZU97_9MYCO</name>
<evidence type="ECO:0000256" key="3">
    <source>
        <dbReference type="ARBA" id="ARBA00022692"/>
    </source>
</evidence>
<feature type="transmembrane region" description="Helical" evidence="6">
    <location>
        <begin position="26"/>
        <end position="48"/>
    </location>
</feature>
<evidence type="ECO:0000256" key="1">
    <source>
        <dbReference type="ARBA" id="ARBA00004651"/>
    </source>
</evidence>
<reference evidence="8 9" key="1">
    <citation type="submission" date="2016-01" db="EMBL/GenBank/DDBJ databases">
        <title>The new phylogeny of the genus Mycobacterium.</title>
        <authorList>
            <person name="Tarcisio F."/>
            <person name="Conor M."/>
            <person name="Antonella G."/>
            <person name="Elisabetta G."/>
            <person name="Giulia F.S."/>
            <person name="Sara T."/>
            <person name="Anna F."/>
            <person name="Clotilde B."/>
            <person name="Roberto B."/>
            <person name="Veronica D.S."/>
            <person name="Fabio R."/>
            <person name="Monica P."/>
            <person name="Olivier J."/>
            <person name="Enrico T."/>
            <person name="Nicola S."/>
        </authorList>
    </citation>
    <scope>NUCLEOTIDE SEQUENCE [LARGE SCALE GENOMIC DNA]</scope>
    <source>
        <strain evidence="8 9">DSM 44572</strain>
    </source>
</reference>
<dbReference type="InterPro" id="IPR024320">
    <property type="entry name" value="LPG_synthase_C"/>
</dbReference>
<dbReference type="OrthoDB" id="9801152at2"/>
<dbReference type="InterPro" id="IPR051211">
    <property type="entry name" value="PG_lysyltransferase"/>
</dbReference>
<dbReference type="PANTHER" id="PTHR34697">
    <property type="entry name" value="PHOSPHATIDYLGLYCEROL LYSYLTRANSFERASE"/>
    <property type="match status" value="1"/>
</dbReference>
<gene>
    <name evidence="8" type="ORF">AWC19_00085</name>
</gene>
<evidence type="ECO:0000256" key="2">
    <source>
        <dbReference type="ARBA" id="ARBA00022475"/>
    </source>
</evidence>
<dbReference type="Pfam" id="PF09924">
    <property type="entry name" value="LPG_synthase_C"/>
    <property type="match status" value="1"/>
</dbReference>
<dbReference type="EMBL" id="LQPJ01000071">
    <property type="protein sequence ID" value="ORW27489.1"/>
    <property type="molecule type" value="Genomic_DNA"/>
</dbReference>
<evidence type="ECO:0000256" key="4">
    <source>
        <dbReference type="ARBA" id="ARBA00022989"/>
    </source>
</evidence>
<proteinExistence type="predicted"/>
<keyword evidence="2" id="KW-1003">Cell membrane</keyword>
<evidence type="ECO:0000313" key="8">
    <source>
        <dbReference type="EMBL" id="ORW27489.1"/>
    </source>
</evidence>
<keyword evidence="5 6" id="KW-0472">Membrane</keyword>
<dbReference type="STRING" id="153971.AWC19_00085"/>
<evidence type="ECO:0000313" key="9">
    <source>
        <dbReference type="Proteomes" id="UP000193529"/>
    </source>
</evidence>
<keyword evidence="9" id="KW-1185">Reference proteome</keyword>
<dbReference type="AlphaFoldDB" id="A0A1X1ZU97"/>
<evidence type="ECO:0000259" key="7">
    <source>
        <dbReference type="Pfam" id="PF09924"/>
    </source>
</evidence>
<dbReference type="GO" id="GO:0016755">
    <property type="term" value="F:aminoacyltransferase activity"/>
    <property type="evidence" value="ECO:0007669"/>
    <property type="project" value="TreeGrafter"/>
</dbReference>
<keyword evidence="3 6" id="KW-0812">Transmembrane</keyword>
<organism evidence="8 9">
    <name type="scientific">Mycobacterium palustre</name>
    <dbReference type="NCBI Taxonomy" id="153971"/>
    <lineage>
        <taxon>Bacteria</taxon>
        <taxon>Bacillati</taxon>
        <taxon>Actinomycetota</taxon>
        <taxon>Actinomycetes</taxon>
        <taxon>Mycobacteriales</taxon>
        <taxon>Mycobacteriaceae</taxon>
        <taxon>Mycobacterium</taxon>
        <taxon>Mycobacterium simiae complex</taxon>
    </lineage>
</organism>
<sequence>MTISHRSEGTATVRGRERVLVSADIAAARFVGVLMLLCVVIWLAVLALREHLDYERVSPGRFGWSIALLAAVVLIVRGILLGRPVTTGHAMAAAAAAGTGIYAHFLSVGVLGNILVGGSGLVLMLPTKARPQPDTLQQVWALVNATFDDPLAPFAMHSTKSYHFNPDKSAAIAYRTRLGFAVVSGDPIGDISQFDSLAADFVRMCRSYGWRIIVLAGGERHLALWRDKRIGRQMLAVPIGRDVVVDVDDFTLTGRRFRNLRQAVQRTHNRGVTTEIVDERELSGPLITELTEVLYAAHRAVRTERGFCMCLDRVLEGRIPGIKLAIARDRRGLVVAFHRYATAGKGSELSLDVPFRRPGAPNGVDERLTADMIAYAKNHNVQRLSLAFAAFPEIFDALHPGPLKRVAYRLTHLLNPLIRLESLYRYLDKFHSLDQRRYVVLCARHIPAAVVVLLSLEFMPRPRHLRLTERSAT</sequence>
<accession>A0A1X1ZU97</accession>
<comment type="subcellular location">
    <subcellularLocation>
        <location evidence="1">Cell membrane</location>
        <topology evidence="1">Multi-pass membrane protein</topology>
    </subcellularLocation>
</comment>
<dbReference type="GO" id="GO:0055091">
    <property type="term" value="P:phospholipid homeostasis"/>
    <property type="evidence" value="ECO:0007669"/>
    <property type="project" value="TreeGrafter"/>
</dbReference>
<dbReference type="RefSeq" id="WP_085077389.1">
    <property type="nucleotide sequence ID" value="NZ_JACKRZ010000421.1"/>
</dbReference>
<feature type="transmembrane region" description="Helical" evidence="6">
    <location>
        <begin position="60"/>
        <end position="81"/>
    </location>
</feature>
<feature type="domain" description="Phosphatidylglycerol lysyltransferase C-terminal" evidence="7">
    <location>
        <begin position="146"/>
        <end position="440"/>
    </location>
</feature>
<keyword evidence="4 6" id="KW-1133">Transmembrane helix</keyword>
<feature type="transmembrane region" description="Helical" evidence="6">
    <location>
        <begin position="101"/>
        <end position="125"/>
    </location>
</feature>
<dbReference type="PANTHER" id="PTHR34697:SF2">
    <property type="entry name" value="PHOSPHATIDYLGLYCEROL LYSYLTRANSFERASE"/>
    <property type="match status" value="1"/>
</dbReference>
<protein>
    <recommendedName>
        <fullName evidence="7">Phosphatidylglycerol lysyltransferase C-terminal domain-containing protein</fullName>
    </recommendedName>
</protein>
<dbReference type="GO" id="GO:0005886">
    <property type="term" value="C:plasma membrane"/>
    <property type="evidence" value="ECO:0007669"/>
    <property type="project" value="UniProtKB-SubCell"/>
</dbReference>